<evidence type="ECO:0000256" key="1">
    <source>
        <dbReference type="SAM" id="MobiDB-lite"/>
    </source>
</evidence>
<dbReference type="Proteomes" id="UP000436006">
    <property type="component" value="Unassembled WGS sequence"/>
</dbReference>
<dbReference type="EMBL" id="WPIN01000005">
    <property type="protein sequence ID" value="MVM31723.1"/>
    <property type="molecule type" value="Genomic_DNA"/>
</dbReference>
<comment type="caution">
    <text evidence="2">The sequence shown here is derived from an EMBL/GenBank/DDBJ whole genome shotgun (WGS) entry which is preliminary data.</text>
</comment>
<organism evidence="2 3">
    <name type="scientific">Spirosoma arboris</name>
    <dbReference type="NCBI Taxonomy" id="2682092"/>
    <lineage>
        <taxon>Bacteria</taxon>
        <taxon>Pseudomonadati</taxon>
        <taxon>Bacteroidota</taxon>
        <taxon>Cytophagia</taxon>
        <taxon>Cytophagales</taxon>
        <taxon>Cytophagaceae</taxon>
        <taxon>Spirosoma</taxon>
    </lineage>
</organism>
<gene>
    <name evidence="2" type="ORF">GO755_16870</name>
</gene>
<dbReference type="AlphaFoldDB" id="A0A7K1SD64"/>
<proteinExistence type="predicted"/>
<feature type="region of interest" description="Disordered" evidence="1">
    <location>
        <begin position="1"/>
        <end position="122"/>
    </location>
</feature>
<evidence type="ECO:0000313" key="2">
    <source>
        <dbReference type="EMBL" id="MVM31723.1"/>
    </source>
</evidence>
<keyword evidence="3" id="KW-1185">Reference proteome</keyword>
<evidence type="ECO:0000313" key="3">
    <source>
        <dbReference type="Proteomes" id="UP000436006"/>
    </source>
</evidence>
<sequence>METTSNADQQSPDQTLGNSTKGLSPQNNDAPENDTDDEAVVYAGLGVNNSPDILNPGDEEASDTLLYTDTATARHATDELSNDEEPDEFTAEDLSDDDLSDDEIDEEITELEEEEEEGNERY</sequence>
<reference evidence="2 3" key="1">
    <citation type="submission" date="2019-12" db="EMBL/GenBank/DDBJ databases">
        <title>Spirosoma sp. HMF4905 genome sequencing and assembly.</title>
        <authorList>
            <person name="Kang H."/>
            <person name="Cha I."/>
            <person name="Kim H."/>
            <person name="Joh K."/>
        </authorList>
    </citation>
    <scope>NUCLEOTIDE SEQUENCE [LARGE SCALE GENOMIC DNA]</scope>
    <source>
        <strain evidence="2 3">HMF4905</strain>
    </source>
</reference>
<feature type="compositionally biased region" description="Acidic residues" evidence="1">
    <location>
        <begin position="80"/>
        <end position="122"/>
    </location>
</feature>
<feature type="compositionally biased region" description="Polar residues" evidence="1">
    <location>
        <begin position="1"/>
        <end position="30"/>
    </location>
</feature>
<name>A0A7K1SD64_9BACT</name>
<protein>
    <submittedName>
        <fullName evidence="2">Uncharacterized protein</fullName>
    </submittedName>
</protein>
<accession>A0A7K1SD64</accession>
<dbReference type="RefSeq" id="WP_157586333.1">
    <property type="nucleotide sequence ID" value="NZ_WPIN01000005.1"/>
</dbReference>